<evidence type="ECO:0000256" key="6">
    <source>
        <dbReference type="ARBA" id="ARBA00052296"/>
    </source>
</evidence>
<evidence type="ECO:0000259" key="9">
    <source>
        <dbReference type="Pfam" id="PF02374"/>
    </source>
</evidence>
<keyword evidence="3" id="KW-0067">ATP-binding</keyword>
<dbReference type="FunFam" id="3.40.50.300:FF:001801">
    <property type="entry name" value="Putative arsenical pump-driving ATPase"/>
    <property type="match status" value="1"/>
</dbReference>
<dbReference type="PANTHER" id="PTHR10803">
    <property type="entry name" value="ARSENICAL PUMP-DRIVING ATPASE ARSENITE-TRANSLOCATING ATPASE"/>
    <property type="match status" value="1"/>
</dbReference>
<dbReference type="Pfam" id="PF17886">
    <property type="entry name" value="ArsA_HSP20"/>
    <property type="match status" value="1"/>
</dbReference>
<evidence type="ECO:0000259" key="10">
    <source>
        <dbReference type="Pfam" id="PF17886"/>
    </source>
</evidence>
<dbReference type="EMBL" id="AP019377">
    <property type="protein sequence ID" value="BBH94774.1"/>
    <property type="molecule type" value="Genomic_DNA"/>
</dbReference>
<feature type="domain" description="ArsA/GET3 Anion-transporting ATPase-like" evidence="9">
    <location>
        <begin position="1"/>
        <end position="298"/>
    </location>
</feature>
<evidence type="ECO:0000256" key="1">
    <source>
        <dbReference type="ARBA" id="ARBA00011040"/>
    </source>
</evidence>
<dbReference type="NCBIfam" id="TIGR00345">
    <property type="entry name" value="GET3_arsA_TRC40"/>
    <property type="match status" value="1"/>
</dbReference>
<reference evidence="11" key="1">
    <citation type="submission" date="2018-12" db="EMBL/GenBank/DDBJ databases">
        <title>Novel natural products biosynthetic potential of the class Ktedonobacteria.</title>
        <authorList>
            <person name="Zheng Y."/>
            <person name="Saitou A."/>
            <person name="Wang C.M."/>
            <person name="Toyoda A."/>
            <person name="Minakuchi Y."/>
            <person name="Sekiguchi Y."/>
            <person name="Ueda K."/>
            <person name="Takano H."/>
            <person name="Sakai Y."/>
            <person name="Yokota A."/>
            <person name="Yabe S."/>
        </authorList>
    </citation>
    <scope>NUCLEOTIDE SEQUENCE</scope>
    <source>
        <strain evidence="11">A3-2</strain>
    </source>
</reference>
<comment type="similarity">
    <text evidence="1">Belongs to the arsA ATPase family.</text>
</comment>
<dbReference type="Pfam" id="PF02374">
    <property type="entry name" value="ArsA_ATPase"/>
    <property type="match status" value="1"/>
</dbReference>
<accession>A0A455T7E0</accession>
<dbReference type="AlphaFoldDB" id="A0A455T7E0"/>
<dbReference type="GO" id="GO:0016887">
    <property type="term" value="F:ATP hydrolysis activity"/>
    <property type="evidence" value="ECO:0007669"/>
    <property type="project" value="InterPro"/>
</dbReference>
<dbReference type="GO" id="GO:0015446">
    <property type="term" value="F:ATPase-coupled arsenite transmembrane transporter activity"/>
    <property type="evidence" value="ECO:0007669"/>
    <property type="project" value="UniProtKB-EC"/>
</dbReference>
<evidence type="ECO:0000256" key="7">
    <source>
        <dbReference type="ARBA" id="ARBA00059736"/>
    </source>
</evidence>
<evidence type="ECO:0000256" key="5">
    <source>
        <dbReference type="ARBA" id="ARBA00022967"/>
    </source>
</evidence>
<evidence type="ECO:0000256" key="4">
    <source>
        <dbReference type="ARBA" id="ARBA00022849"/>
    </source>
</evidence>
<dbReference type="GO" id="GO:0005524">
    <property type="term" value="F:ATP binding"/>
    <property type="evidence" value="ECO:0007669"/>
    <property type="project" value="UniProtKB-KW"/>
</dbReference>
<dbReference type="InterPro" id="IPR025723">
    <property type="entry name" value="ArsA/GET3_ATPase-like"/>
</dbReference>
<organism evidence="11">
    <name type="scientific">Thermogemmatispora argillosa</name>
    <dbReference type="NCBI Taxonomy" id="2045280"/>
    <lineage>
        <taxon>Bacteria</taxon>
        <taxon>Bacillati</taxon>
        <taxon>Chloroflexota</taxon>
        <taxon>Ktedonobacteria</taxon>
        <taxon>Thermogemmatisporales</taxon>
        <taxon>Thermogemmatisporaceae</taxon>
        <taxon>Thermogemmatispora</taxon>
    </lineage>
</organism>
<gene>
    <name evidence="11" type="ORF">KTA_29730</name>
</gene>
<dbReference type="Gene3D" id="2.60.40.790">
    <property type="match status" value="1"/>
</dbReference>
<name>A0A455T7E0_9CHLR</name>
<dbReference type="InterPro" id="IPR027417">
    <property type="entry name" value="P-loop_NTPase"/>
</dbReference>
<comment type="function">
    <text evidence="7">Anion-transporting ATPase. Catalyzes the extrusion of arsenite.</text>
</comment>
<evidence type="ECO:0000256" key="8">
    <source>
        <dbReference type="ARBA" id="ARBA00066752"/>
    </source>
</evidence>
<dbReference type="PANTHER" id="PTHR10803:SF3">
    <property type="entry name" value="ATPASE GET3"/>
    <property type="match status" value="1"/>
</dbReference>
<feature type="domain" description="ArsA HSP20-like" evidence="10">
    <location>
        <begin position="320"/>
        <end position="382"/>
    </location>
</feature>
<keyword evidence="5" id="KW-1278">Translocase</keyword>
<dbReference type="CDD" id="cd00298">
    <property type="entry name" value="ACD_sHsps_p23-like"/>
    <property type="match status" value="1"/>
</dbReference>
<evidence type="ECO:0000313" key="11">
    <source>
        <dbReference type="EMBL" id="BBH94774.1"/>
    </source>
</evidence>
<comment type="catalytic activity">
    <reaction evidence="6">
        <text>arsenite(in) + ATP + H2O = arsenite(out) + ADP + phosphate + H(+)</text>
        <dbReference type="Rhea" id="RHEA:11348"/>
        <dbReference type="ChEBI" id="CHEBI:15377"/>
        <dbReference type="ChEBI" id="CHEBI:15378"/>
        <dbReference type="ChEBI" id="CHEBI:29242"/>
        <dbReference type="ChEBI" id="CHEBI:30616"/>
        <dbReference type="ChEBI" id="CHEBI:43474"/>
        <dbReference type="ChEBI" id="CHEBI:456216"/>
        <dbReference type="EC" id="7.3.2.7"/>
    </reaction>
</comment>
<dbReference type="SUPFAM" id="SSF52540">
    <property type="entry name" value="P-loop containing nucleoside triphosphate hydrolases"/>
    <property type="match status" value="1"/>
</dbReference>
<protein>
    <recommendedName>
        <fullName evidence="8">arsenite-transporting ATPase</fullName>
        <ecNumber evidence="8">7.3.2.7</ecNumber>
    </recommendedName>
</protein>
<dbReference type="InterPro" id="IPR008978">
    <property type="entry name" value="HSP20-like_chaperone"/>
</dbReference>
<keyword evidence="4" id="KW-0059">Arsenical resistance</keyword>
<evidence type="ECO:0000256" key="2">
    <source>
        <dbReference type="ARBA" id="ARBA00022741"/>
    </source>
</evidence>
<dbReference type="InterPro" id="IPR016300">
    <property type="entry name" value="ATPase_ArsA/GET3"/>
</dbReference>
<sequence>MRMILYLGKGGVGKTTVAAATAVRSAQLGKRTLVVSTDLAHSLADCLRQPLTSEPSEVAPQLWAQEVNVLDEMRRSWGKLQSTLSSLLRAQGLNSIMAEELALIPGMDEIVSLLNIYRNARDGAFEVVVIDAAPTGETVRLLSMPDTFQWYAGRIAGLQASTLNLARPLIKAFLPSAEVLDAVQLLSERVQALRNVLSDPSVSSYRPVVNPERMVIKEALRAETYLALFGYPIDGVVCNRVLPPGSYQDQFMQQMYQNQERLRRHIQQTFAPLPVWEAPYYAQEPLGIERLAELAQAIFGEQDPTQVFYRGPVQEVIEQDGHYVLRLPLPHVELEKVLMTKKGDEMIIEIGNFKRDIPLPAVLASQEATVARFVDKALEIHFAPPSSQSASQSVSEHEKSA</sequence>
<proteinExistence type="inferred from homology"/>
<dbReference type="CDD" id="cd02035">
    <property type="entry name" value="ArsA"/>
    <property type="match status" value="1"/>
</dbReference>
<keyword evidence="2" id="KW-0547">Nucleotide-binding</keyword>
<evidence type="ECO:0000256" key="3">
    <source>
        <dbReference type="ARBA" id="ARBA00022840"/>
    </source>
</evidence>
<dbReference type="Gene3D" id="3.40.50.300">
    <property type="entry name" value="P-loop containing nucleotide triphosphate hydrolases"/>
    <property type="match status" value="1"/>
</dbReference>
<dbReference type="InterPro" id="IPR040612">
    <property type="entry name" value="ArsA_HSP20-like"/>
</dbReference>
<dbReference type="EC" id="7.3.2.7" evidence="8"/>